<evidence type="ECO:0000256" key="2">
    <source>
        <dbReference type="ARBA" id="ARBA00023134"/>
    </source>
</evidence>
<proteinExistence type="predicted"/>
<feature type="region of interest" description="Disordered" evidence="3">
    <location>
        <begin position="591"/>
        <end position="613"/>
    </location>
</feature>
<evidence type="ECO:0000256" key="1">
    <source>
        <dbReference type="ARBA" id="ARBA00022741"/>
    </source>
</evidence>
<dbReference type="STRING" id="401625.A0A0P1BGH4"/>
<dbReference type="GO" id="GO:0005525">
    <property type="term" value="F:GTP binding"/>
    <property type="evidence" value="ECO:0007669"/>
    <property type="project" value="UniProtKB-KW"/>
</dbReference>
<dbReference type="PROSITE" id="PS51721">
    <property type="entry name" value="G_CP"/>
    <property type="match status" value="1"/>
</dbReference>
<dbReference type="Gene3D" id="3.40.50.300">
    <property type="entry name" value="P-loop containing nucleotide triphosphate hydrolases"/>
    <property type="match status" value="1"/>
</dbReference>
<feature type="compositionally biased region" description="Low complexity" evidence="3">
    <location>
        <begin position="671"/>
        <end position="687"/>
    </location>
</feature>
<dbReference type="PANTHER" id="PTHR11089:SF30">
    <property type="entry name" value="GUANINE NUCLEOTIDE-BINDING PROTEIN-LIKE 3 HOMOLOG"/>
    <property type="match status" value="1"/>
</dbReference>
<evidence type="ECO:0000259" key="4">
    <source>
        <dbReference type="PROSITE" id="PS51721"/>
    </source>
</evidence>
<organism evidence="5 6">
    <name type="scientific">Ceraceosorus bombacis</name>
    <dbReference type="NCBI Taxonomy" id="401625"/>
    <lineage>
        <taxon>Eukaryota</taxon>
        <taxon>Fungi</taxon>
        <taxon>Dikarya</taxon>
        <taxon>Basidiomycota</taxon>
        <taxon>Ustilaginomycotina</taxon>
        <taxon>Exobasidiomycetes</taxon>
        <taxon>Ceraceosorales</taxon>
        <taxon>Ceraceosoraceae</taxon>
        <taxon>Ceraceosorus</taxon>
    </lineage>
</organism>
<reference evidence="5 6" key="1">
    <citation type="submission" date="2014-09" db="EMBL/GenBank/DDBJ databases">
        <authorList>
            <person name="Magalhaes I.L.F."/>
            <person name="Oliveira U."/>
            <person name="Santos F.R."/>
            <person name="Vidigal T.H.D.A."/>
            <person name="Brescovit A.D."/>
            <person name="Santos A.J."/>
        </authorList>
    </citation>
    <scope>NUCLEOTIDE SEQUENCE [LARGE SCALE GENOMIC DNA]</scope>
</reference>
<dbReference type="Proteomes" id="UP000054845">
    <property type="component" value="Unassembled WGS sequence"/>
</dbReference>
<name>A0A0P1BGH4_9BASI</name>
<dbReference type="InterPro" id="IPR030378">
    <property type="entry name" value="G_CP_dom"/>
</dbReference>
<keyword evidence="2" id="KW-0342">GTP-binding</keyword>
<dbReference type="GO" id="GO:0005730">
    <property type="term" value="C:nucleolus"/>
    <property type="evidence" value="ECO:0007669"/>
    <property type="project" value="TreeGrafter"/>
</dbReference>
<feature type="region of interest" description="Disordered" evidence="3">
    <location>
        <begin position="669"/>
        <end position="819"/>
    </location>
</feature>
<dbReference type="InterPro" id="IPR027417">
    <property type="entry name" value="P-loop_NTPase"/>
</dbReference>
<feature type="compositionally biased region" description="Low complexity" evidence="3">
    <location>
        <begin position="794"/>
        <end position="808"/>
    </location>
</feature>
<feature type="domain" description="CP-type G" evidence="4">
    <location>
        <begin position="154"/>
        <end position="375"/>
    </location>
</feature>
<keyword evidence="6" id="KW-1185">Reference proteome</keyword>
<keyword evidence="1" id="KW-0547">Nucleotide-binding</keyword>
<evidence type="ECO:0000313" key="5">
    <source>
        <dbReference type="EMBL" id="CEH15196.1"/>
    </source>
</evidence>
<protein>
    <submittedName>
        <fullName evidence="5">GTPase</fullName>
    </submittedName>
</protein>
<dbReference type="OrthoDB" id="444945at2759"/>
<feature type="compositionally biased region" description="Pro residues" evidence="3">
    <location>
        <begin position="784"/>
        <end position="793"/>
    </location>
</feature>
<feature type="compositionally biased region" description="Basic and acidic residues" evidence="3">
    <location>
        <begin position="729"/>
        <end position="758"/>
    </location>
</feature>
<feature type="region of interest" description="Disordered" evidence="3">
    <location>
        <begin position="497"/>
        <end position="529"/>
    </location>
</feature>
<feature type="region of interest" description="Disordered" evidence="3">
    <location>
        <begin position="1"/>
        <end position="36"/>
    </location>
</feature>
<dbReference type="PRINTS" id="PR00326">
    <property type="entry name" value="GTP1OBG"/>
</dbReference>
<dbReference type="InterPro" id="IPR023179">
    <property type="entry name" value="GTP-bd_ortho_bundle_sf"/>
</dbReference>
<evidence type="ECO:0000313" key="6">
    <source>
        <dbReference type="Proteomes" id="UP000054845"/>
    </source>
</evidence>
<sequence>MGKRQQPQSKAKSARRAAALQAGGRGGAGAKTDAGLPDFFKRRKEAESRARNAVVVRAGVGAGAGGMDVDVDDEEANARIHPTHTSSSSQEYQMEDSLAESLRALQSVNPSSTHAHPTSASSFAASADGAQHAWKDVKDAALSGRKDNSSKAYMKELRRVIELSDVLIQVLDARDPLGCRSQSTERLALSLGKRIILVLNKIDLIPLSHVQGWLRYLRHDYPTLAFKGSTQVQRTKLSQGNGKRGLVELKEGEFRSRSGKNGQGAAAGIGESIQSGAEAVGCKPLIDLLKAMNREHSLRGNSAHKGSKAQGSSAKTSLTVGLFGVPNVGKSTLINSLVRSKSCSVASTPGHTKVSQVVALDKSLKLIDCPGIVLFDKGEKARMQSVGNLMALGLGNTIKVELIEDPVTPVATILSRVPAQQLIDLYGIQGGFDFVQSSTSSDDAQGDPTDFLMRVALLRGKVGKGGVPDIEGAARIVLQDWNVGRIKWSVAPPVRGLEHQTRASGSSLDTRRREGESAAATNAQHDDGQEVKGASVVENFAPAFDLKALLGEADEEALGYLQGTGIGSAVPAPPERTYAPEKDEIEIEEDEIRDRSPHGSALQHESAPARAASSILGKRNRIWKEDAMSSDEEENARAFGRALSADDSEWESDEGVDALSTAHAQLEQKTTRTLSASRAASTKAATGAGVGGESNVAAKRGSVRRALKKQRKREMLGGDGIVLGLMRGAKIDQDQDQDQDREGRVRGGEEVAGMDDRVGTALHGGNRGGKEGRGIFDVPLLPTTAPPPAPAPASMPTQQPASSSAARPPAEEEEEEEEL</sequence>
<feature type="compositionally biased region" description="Basic residues" evidence="3">
    <location>
        <begin position="701"/>
        <end position="712"/>
    </location>
</feature>
<dbReference type="Gene3D" id="1.10.1580.10">
    <property type="match status" value="1"/>
</dbReference>
<dbReference type="EMBL" id="CCYA01000258">
    <property type="protein sequence ID" value="CEH15196.1"/>
    <property type="molecule type" value="Genomic_DNA"/>
</dbReference>
<dbReference type="PANTHER" id="PTHR11089">
    <property type="entry name" value="GTP-BINDING PROTEIN-RELATED"/>
    <property type="match status" value="1"/>
</dbReference>
<dbReference type="CDD" id="cd04178">
    <property type="entry name" value="Nucleostemin_like"/>
    <property type="match status" value="1"/>
</dbReference>
<evidence type="ECO:0000256" key="3">
    <source>
        <dbReference type="SAM" id="MobiDB-lite"/>
    </source>
</evidence>
<dbReference type="AlphaFoldDB" id="A0A0P1BGH4"/>
<dbReference type="Pfam" id="PF01926">
    <property type="entry name" value="MMR_HSR1"/>
    <property type="match status" value="1"/>
</dbReference>
<accession>A0A0P1BGH4</accession>
<dbReference type="InterPro" id="IPR050755">
    <property type="entry name" value="TRAFAC_YlqF/YawG_RiboMat"/>
</dbReference>
<dbReference type="SUPFAM" id="SSF52540">
    <property type="entry name" value="P-loop containing nucleoside triphosphate hydrolases"/>
    <property type="match status" value="1"/>
</dbReference>
<dbReference type="InterPro" id="IPR006073">
    <property type="entry name" value="GTP-bd"/>
</dbReference>